<comment type="function">
    <text evidence="2">Is required to sustain N(2)-dependent growth in the presence of low levels of carbon monoxide (CO). Probably acts by protecting the N(2) fixation ability of the nitrogenase complex, which is inactivated in the presence of CO.</text>
</comment>
<evidence type="ECO:0000313" key="5">
    <source>
        <dbReference type="Proteomes" id="UP000216107"/>
    </source>
</evidence>
<accession>A0A272EY38</accession>
<dbReference type="Pfam" id="PF20543">
    <property type="entry name" value="CowN"/>
    <property type="match status" value="1"/>
</dbReference>
<comment type="similarity">
    <text evidence="2">Belongs to the CowN family.</text>
</comment>
<gene>
    <name evidence="2" type="primary">cowN</name>
    <name evidence="3" type="ORF">BGI27_02415</name>
    <name evidence="4" type="ORF">CGU29_00895</name>
</gene>
<dbReference type="HAMAP" id="MF_02117">
    <property type="entry name" value="CowN"/>
    <property type="match status" value="1"/>
</dbReference>
<evidence type="ECO:0000313" key="6">
    <source>
        <dbReference type="Proteomes" id="UP000623509"/>
    </source>
</evidence>
<evidence type="ECO:0000256" key="1">
    <source>
        <dbReference type="ARBA" id="ARBA00023231"/>
    </source>
</evidence>
<comment type="caution">
    <text evidence="4">The sequence shown here is derived from an EMBL/GenBank/DDBJ whole genome shotgun (WGS) entry which is preliminary data.</text>
</comment>
<dbReference type="EMBL" id="MDUX01000005">
    <property type="protein sequence ID" value="KAF7600416.1"/>
    <property type="molecule type" value="Genomic_DNA"/>
</dbReference>
<keyword evidence="6" id="KW-1185">Reference proteome</keyword>
<dbReference type="OrthoDB" id="7689335at2"/>
<keyword evidence="1 2" id="KW-0535">Nitrogen fixation</keyword>
<dbReference type="Proteomes" id="UP000623509">
    <property type="component" value="Unassembled WGS sequence"/>
</dbReference>
<proteinExistence type="inferred from homology"/>
<reference evidence="3 6" key="1">
    <citation type="submission" date="2016-08" db="EMBL/GenBank/DDBJ databases">
        <title>Candidatus Dactylopiibacterium carminicum genome sequence.</title>
        <authorList>
            <person name="Ramirez-Puebla S.T."/>
            <person name="Ormeno-Orrillo E."/>
            <person name="Vera-Ponce De Leon A."/>
            <person name="Luis L."/>
            <person name="Sanchez-Flores A."/>
            <person name="Monica R."/>
            <person name="Martinez-Romero E."/>
        </authorList>
    </citation>
    <scope>NUCLEOTIDE SEQUENCE [LARGE SCALE GENOMIC DNA]</scope>
    <source>
        <strain evidence="3">END1</strain>
    </source>
</reference>
<name>A0A272EY38_9RHOO</name>
<organism evidence="4 5">
    <name type="scientific">Candidatus Dactylopiibacterium carminicum</name>
    <dbReference type="NCBI Taxonomy" id="857335"/>
    <lineage>
        <taxon>Bacteria</taxon>
        <taxon>Pseudomonadati</taxon>
        <taxon>Pseudomonadota</taxon>
        <taxon>Betaproteobacteria</taxon>
        <taxon>Rhodocyclales</taxon>
        <taxon>Rhodocyclaceae</taxon>
        <taxon>Candidatus Dactylopiibacterium</taxon>
    </lineage>
</organism>
<dbReference type="Proteomes" id="UP000216107">
    <property type="component" value="Unassembled WGS sequence"/>
</dbReference>
<evidence type="ECO:0000313" key="4">
    <source>
        <dbReference type="EMBL" id="PAS95037.1"/>
    </source>
</evidence>
<protein>
    <recommendedName>
        <fullName evidence="2">N(2)-fixation sustaining protein CowN</fullName>
    </recommendedName>
    <alternativeName>
        <fullName evidence="2">CO weal-nitrogenase</fullName>
    </alternativeName>
</protein>
<evidence type="ECO:0000256" key="2">
    <source>
        <dbReference type="HAMAP-Rule" id="MF_02117"/>
    </source>
</evidence>
<dbReference type="NCBIfam" id="NF033689">
    <property type="entry name" value="N2Fix_CO_CowN"/>
    <property type="match status" value="1"/>
</dbReference>
<dbReference type="InterPro" id="IPR024899">
    <property type="entry name" value="CowN"/>
</dbReference>
<reference evidence="4 5" key="2">
    <citation type="submission" date="2017-07" db="EMBL/GenBank/DDBJ databases">
        <title>Candidatus Dactylopiibacterium carminicum, a nitrogen-fixing symbiont of the cochineal insect Dactylopius coccus and Dactylopius opuntiae (Hemiptera: Coccoidea: Dactylopiidae).</title>
        <authorList>
            <person name="Vera A."/>
        </authorList>
    </citation>
    <scope>NUCLEOTIDE SEQUENCE [LARGE SCALE GENOMIC DNA]</scope>
    <source>
        <strain evidence="4 5">NFDCM</strain>
    </source>
</reference>
<dbReference type="GO" id="GO:0009399">
    <property type="term" value="P:nitrogen fixation"/>
    <property type="evidence" value="ECO:0007669"/>
    <property type="project" value="UniProtKB-UniRule"/>
</dbReference>
<dbReference type="AlphaFoldDB" id="A0A272EY38"/>
<dbReference type="EMBL" id="NMRN01000002">
    <property type="protein sequence ID" value="PAS95037.1"/>
    <property type="molecule type" value="Genomic_DNA"/>
</dbReference>
<evidence type="ECO:0000313" key="3">
    <source>
        <dbReference type="EMBL" id="KAF7600416.1"/>
    </source>
</evidence>
<sequence length="105" mass="12058">MTMNEPPCLCQGKTEEQDRYVSFIGLDCDGQARRLVGMLRPYMEDEARSNAFWQLLARKLNPVSGPRHDELFLIHAHLNILRDQLEAADDVEALLLLDKIELECC</sequence>